<dbReference type="InterPro" id="IPR011051">
    <property type="entry name" value="RmlC_Cupin_sf"/>
</dbReference>
<keyword evidence="4" id="KW-1185">Reference proteome</keyword>
<sequence length="120" mass="13110">MPPSVIHFSDPAPEPVEDRPALGRAIGSPPLRLTAERYAAEDGALSIGDWACEPGAWRIAFHPGRHEFFQVVSGRLRIVDTAGNAREFGPGEAGIIPAGFIGTFEVIERVEKRYVMLDRV</sequence>
<protein>
    <submittedName>
        <fullName evidence="3">Transcriptional regulator</fullName>
    </submittedName>
</protein>
<dbReference type="Proteomes" id="UP001157167">
    <property type="component" value="Unassembled WGS sequence"/>
</dbReference>
<organism evidence="3 4">
    <name type="scientific">Zoogloea oryzae</name>
    <dbReference type="NCBI Taxonomy" id="310767"/>
    <lineage>
        <taxon>Bacteria</taxon>
        <taxon>Pseudomonadati</taxon>
        <taxon>Pseudomonadota</taxon>
        <taxon>Betaproteobacteria</taxon>
        <taxon>Rhodocyclales</taxon>
        <taxon>Zoogloeaceae</taxon>
        <taxon>Zoogloea</taxon>
    </lineage>
</organism>
<dbReference type="SUPFAM" id="SSF51182">
    <property type="entry name" value="RmlC-like cupins"/>
    <property type="match status" value="1"/>
</dbReference>
<gene>
    <name evidence="3" type="ORF">GCM10007933_26040</name>
</gene>
<dbReference type="CDD" id="cd02227">
    <property type="entry name" value="cupin_TM1112-like"/>
    <property type="match status" value="1"/>
</dbReference>
<evidence type="ECO:0000313" key="3">
    <source>
        <dbReference type="EMBL" id="GLT23141.1"/>
    </source>
</evidence>
<feature type="region of interest" description="Disordered" evidence="1">
    <location>
        <begin position="1"/>
        <end position="25"/>
    </location>
</feature>
<accession>A0ABQ6FDZ7</accession>
<name>A0ABQ6FDZ7_9RHOO</name>
<feature type="domain" description="(S)-ureidoglycine aminohydrolase cupin" evidence="2">
    <location>
        <begin position="40"/>
        <end position="114"/>
    </location>
</feature>
<dbReference type="InterPro" id="IPR008579">
    <property type="entry name" value="UGlyAH_Cupin_dom"/>
</dbReference>
<evidence type="ECO:0000313" key="4">
    <source>
        <dbReference type="Proteomes" id="UP001157167"/>
    </source>
</evidence>
<reference evidence="4" key="1">
    <citation type="journal article" date="2019" name="Int. J. Syst. Evol. Microbiol.">
        <title>The Global Catalogue of Microorganisms (GCM) 10K type strain sequencing project: providing services to taxonomists for standard genome sequencing and annotation.</title>
        <authorList>
            <consortium name="The Broad Institute Genomics Platform"/>
            <consortium name="The Broad Institute Genome Sequencing Center for Infectious Disease"/>
            <person name="Wu L."/>
            <person name="Ma J."/>
        </authorList>
    </citation>
    <scope>NUCLEOTIDE SEQUENCE [LARGE SCALE GENOMIC DNA]</scope>
    <source>
        <strain evidence="4">NBRC 102407</strain>
    </source>
</reference>
<dbReference type="Gene3D" id="2.60.120.10">
    <property type="entry name" value="Jelly Rolls"/>
    <property type="match status" value="1"/>
</dbReference>
<dbReference type="InterPro" id="IPR014710">
    <property type="entry name" value="RmlC-like_jellyroll"/>
</dbReference>
<comment type="caution">
    <text evidence="3">The sequence shown here is derived from an EMBL/GenBank/DDBJ whole genome shotgun (WGS) entry which is preliminary data.</text>
</comment>
<dbReference type="Pfam" id="PF05899">
    <property type="entry name" value="Cupin_3"/>
    <property type="match status" value="1"/>
</dbReference>
<dbReference type="RefSeq" id="WP_284188361.1">
    <property type="nucleotide sequence ID" value="NZ_BSPX01000039.1"/>
</dbReference>
<dbReference type="EMBL" id="BSPX01000039">
    <property type="protein sequence ID" value="GLT23141.1"/>
    <property type="molecule type" value="Genomic_DNA"/>
</dbReference>
<evidence type="ECO:0000259" key="2">
    <source>
        <dbReference type="Pfam" id="PF05899"/>
    </source>
</evidence>
<dbReference type="PANTHER" id="PTHR40943:SF1">
    <property type="entry name" value="CYTOPLASMIC PROTEIN"/>
    <property type="match status" value="1"/>
</dbReference>
<evidence type="ECO:0000256" key="1">
    <source>
        <dbReference type="SAM" id="MobiDB-lite"/>
    </source>
</evidence>
<dbReference type="PANTHER" id="PTHR40943">
    <property type="entry name" value="CYTOPLASMIC PROTEIN-RELATED"/>
    <property type="match status" value="1"/>
</dbReference>
<proteinExistence type="predicted"/>